<dbReference type="Proteomes" id="UP000193487">
    <property type="component" value="Unassembled WGS sequence"/>
</dbReference>
<evidence type="ECO:0000313" key="5">
    <source>
        <dbReference type="Proteomes" id="UP000193487"/>
    </source>
</evidence>
<dbReference type="AlphaFoldDB" id="A0A1X1XME1"/>
<feature type="chain" id="PRO_5039516550" evidence="3">
    <location>
        <begin position="22"/>
        <end position="414"/>
    </location>
</feature>
<keyword evidence="2" id="KW-0812">Transmembrane</keyword>
<evidence type="ECO:0000256" key="3">
    <source>
        <dbReference type="SAM" id="SignalP"/>
    </source>
</evidence>
<keyword evidence="2" id="KW-1133">Transmembrane helix</keyword>
<keyword evidence="5" id="KW-1185">Reference proteome</keyword>
<accession>A0A1X1XME1</accession>
<name>A0A1X1XME1_9MYCO</name>
<keyword evidence="2" id="KW-0472">Membrane</keyword>
<reference evidence="4 5" key="1">
    <citation type="submission" date="2016-01" db="EMBL/GenBank/DDBJ databases">
        <title>The new phylogeny of the genus Mycobacterium.</title>
        <authorList>
            <person name="Tarcisio F."/>
            <person name="Conor M."/>
            <person name="Antonella G."/>
            <person name="Elisabetta G."/>
            <person name="Giulia F.S."/>
            <person name="Sara T."/>
            <person name="Anna F."/>
            <person name="Clotilde B."/>
            <person name="Roberto B."/>
            <person name="Veronica D.S."/>
            <person name="Fabio R."/>
            <person name="Monica P."/>
            <person name="Olivier J."/>
            <person name="Enrico T."/>
            <person name="Nicola S."/>
        </authorList>
    </citation>
    <scope>NUCLEOTIDE SEQUENCE [LARGE SCALE GENOMIC DNA]</scope>
    <source>
        <strain evidence="4 5">DSM 45166</strain>
    </source>
</reference>
<proteinExistence type="predicted"/>
<evidence type="ECO:0000256" key="1">
    <source>
        <dbReference type="SAM" id="MobiDB-lite"/>
    </source>
</evidence>
<feature type="transmembrane region" description="Helical" evidence="2">
    <location>
        <begin position="384"/>
        <end position="406"/>
    </location>
</feature>
<feature type="compositionally biased region" description="Pro residues" evidence="1">
    <location>
        <begin position="81"/>
        <end position="120"/>
    </location>
</feature>
<sequence length="414" mass="43442">MKALGIAAATAIALAPLPAVAAITPGVAHAAPCTGAGSNPTFCDECLFWVAQYHLRSTRSCYEEGPPPRPAQPPSSAVPVQIPPAPPVPVVPQPPPPRMTQVVPAPPSPVHGPQINPLPPGASRSAPLVAPPKRLDAPPQAVEAAKAAPATRVNPGMDKMLQVVDFNHQVQTVVDAHNGNVDVIEADNQSLPRPRHWDYIDYDTYHRPMLYNPLSEAMTFRYFYNGAYREAYVPAGGRIVLDAAAAGIFPFTAVGDSHVATGSFRGGAWIPPEGWDGPPPPDYTPPAAPEVYKDVVAEVPADDKAVSVGQVQLVGHDDSQPAGGRDTFLLDDSTLAWGQINDPGSSSQIKVTKTQSLPGVGPTDNGSYLVALAALEEPNPSSGAWWPAALGYGGLALAVVLVAWGLSRGNREET</sequence>
<protein>
    <submittedName>
        <fullName evidence="4">Uncharacterized protein</fullName>
    </submittedName>
</protein>
<gene>
    <name evidence="4" type="ORF">AWC14_11110</name>
</gene>
<dbReference type="OrthoDB" id="4688123at2"/>
<evidence type="ECO:0000256" key="2">
    <source>
        <dbReference type="SAM" id="Phobius"/>
    </source>
</evidence>
<keyword evidence="3" id="KW-0732">Signal</keyword>
<organism evidence="4 5">
    <name type="scientific">Mycobacterium kyorinense</name>
    <dbReference type="NCBI Taxonomy" id="487514"/>
    <lineage>
        <taxon>Bacteria</taxon>
        <taxon>Bacillati</taxon>
        <taxon>Actinomycetota</taxon>
        <taxon>Actinomycetes</taxon>
        <taxon>Mycobacteriales</taxon>
        <taxon>Mycobacteriaceae</taxon>
        <taxon>Mycobacterium</taxon>
    </lineage>
</organism>
<dbReference type="RefSeq" id="WP_045378784.1">
    <property type="nucleotide sequence ID" value="NZ_BBKA01000052.1"/>
</dbReference>
<feature type="region of interest" description="Disordered" evidence="1">
    <location>
        <begin position="61"/>
        <end position="135"/>
    </location>
</feature>
<comment type="caution">
    <text evidence="4">The sequence shown here is derived from an EMBL/GenBank/DDBJ whole genome shotgun (WGS) entry which is preliminary data.</text>
</comment>
<evidence type="ECO:0000313" key="4">
    <source>
        <dbReference type="EMBL" id="ORW00018.1"/>
    </source>
</evidence>
<feature type="signal peptide" evidence="3">
    <location>
        <begin position="1"/>
        <end position="21"/>
    </location>
</feature>
<dbReference type="EMBL" id="LQPE01000150">
    <property type="protein sequence ID" value="ORW00018.1"/>
    <property type="molecule type" value="Genomic_DNA"/>
</dbReference>